<evidence type="ECO:0000313" key="3">
    <source>
        <dbReference type="EMBL" id="CAH2098747.1"/>
    </source>
</evidence>
<keyword evidence="2" id="KW-0472">Membrane</keyword>
<reference evidence="3" key="1">
    <citation type="submission" date="2022-03" db="EMBL/GenBank/DDBJ databases">
        <authorList>
            <person name="Tunstrom K."/>
        </authorList>
    </citation>
    <scope>NUCLEOTIDE SEQUENCE</scope>
</reference>
<protein>
    <submittedName>
        <fullName evidence="3">Uncharacterized protein</fullName>
    </submittedName>
</protein>
<proteinExistence type="predicted"/>
<evidence type="ECO:0000313" key="4">
    <source>
        <dbReference type="Proteomes" id="UP001153954"/>
    </source>
</evidence>
<dbReference type="AlphaFoldDB" id="A0AAU9UKZ8"/>
<evidence type="ECO:0000256" key="1">
    <source>
        <dbReference type="SAM" id="MobiDB-lite"/>
    </source>
</evidence>
<sequence>MGERPTRRDGPGLEPGPDVNHPEINDQFENATTLQDKPYTRKSLNSNIIDDSNEILDKELERDNKTELSVNNNILSGFYKKITISVNNFISTPKINTVLKNIGTCIVNGVMEIVSYYFPAPLIPLIASAAGMIIPFEPIVMLRRRMPVTDYRRALKTAVNGFLNTFNVYKFDNYDEDPYMTRRFNRRFMSDGPKEVNNNTSLK</sequence>
<keyword evidence="2" id="KW-1133">Transmembrane helix</keyword>
<feature type="region of interest" description="Disordered" evidence="1">
    <location>
        <begin position="1"/>
        <end position="24"/>
    </location>
</feature>
<feature type="transmembrane region" description="Helical" evidence="2">
    <location>
        <begin position="116"/>
        <end position="136"/>
    </location>
</feature>
<keyword evidence="2" id="KW-0812">Transmembrane</keyword>
<name>A0AAU9UKZ8_EUPED</name>
<organism evidence="3 4">
    <name type="scientific">Euphydryas editha</name>
    <name type="common">Edith's checkerspot</name>
    <dbReference type="NCBI Taxonomy" id="104508"/>
    <lineage>
        <taxon>Eukaryota</taxon>
        <taxon>Metazoa</taxon>
        <taxon>Ecdysozoa</taxon>
        <taxon>Arthropoda</taxon>
        <taxon>Hexapoda</taxon>
        <taxon>Insecta</taxon>
        <taxon>Pterygota</taxon>
        <taxon>Neoptera</taxon>
        <taxon>Endopterygota</taxon>
        <taxon>Lepidoptera</taxon>
        <taxon>Glossata</taxon>
        <taxon>Ditrysia</taxon>
        <taxon>Papilionoidea</taxon>
        <taxon>Nymphalidae</taxon>
        <taxon>Nymphalinae</taxon>
        <taxon>Euphydryas</taxon>
    </lineage>
</organism>
<dbReference type="EMBL" id="CAKOGL010000020">
    <property type="protein sequence ID" value="CAH2098747.1"/>
    <property type="molecule type" value="Genomic_DNA"/>
</dbReference>
<evidence type="ECO:0000256" key="2">
    <source>
        <dbReference type="SAM" id="Phobius"/>
    </source>
</evidence>
<gene>
    <name evidence="3" type="ORF">EEDITHA_LOCUS13831</name>
</gene>
<accession>A0AAU9UKZ8</accession>
<feature type="compositionally biased region" description="Basic and acidic residues" evidence="1">
    <location>
        <begin position="1"/>
        <end position="11"/>
    </location>
</feature>
<keyword evidence="4" id="KW-1185">Reference proteome</keyword>
<comment type="caution">
    <text evidence="3">The sequence shown here is derived from an EMBL/GenBank/DDBJ whole genome shotgun (WGS) entry which is preliminary data.</text>
</comment>
<dbReference type="Proteomes" id="UP001153954">
    <property type="component" value="Unassembled WGS sequence"/>
</dbReference>